<dbReference type="GO" id="GO:0009055">
    <property type="term" value="F:electron transfer activity"/>
    <property type="evidence" value="ECO:0007669"/>
    <property type="project" value="InterPro"/>
</dbReference>
<dbReference type="Gene3D" id="1.10.760.10">
    <property type="entry name" value="Cytochrome c-like domain"/>
    <property type="match status" value="1"/>
</dbReference>
<evidence type="ECO:0008006" key="3">
    <source>
        <dbReference type="Google" id="ProtNLM"/>
    </source>
</evidence>
<dbReference type="AlphaFoldDB" id="E8KEY5"/>
<evidence type="ECO:0000313" key="1">
    <source>
        <dbReference type="EMBL" id="EFX92515.1"/>
    </source>
</evidence>
<proteinExistence type="predicted"/>
<comment type="caution">
    <text evidence="1">The sequence shown here is derived from an EMBL/GenBank/DDBJ whole genome shotgun (WGS) entry which is preliminary data.</text>
</comment>
<evidence type="ECO:0000313" key="2">
    <source>
        <dbReference type="Proteomes" id="UP000005467"/>
    </source>
</evidence>
<accession>E8KEY5</accession>
<dbReference type="EMBL" id="AEVG01000030">
    <property type="protein sequence ID" value="EFX92515.1"/>
    <property type="molecule type" value="Genomic_DNA"/>
</dbReference>
<reference evidence="1 2" key="1">
    <citation type="submission" date="2011-01" db="EMBL/GenBank/DDBJ databases">
        <authorList>
            <person name="Muzny D."/>
            <person name="Qin X."/>
            <person name="Deng J."/>
            <person name="Jiang H."/>
            <person name="Liu Y."/>
            <person name="Qu J."/>
            <person name="Song X.-Z."/>
            <person name="Zhang L."/>
            <person name="Thornton R."/>
            <person name="Coyle M."/>
            <person name="Francisco L."/>
            <person name="Jackson L."/>
            <person name="Javaid M."/>
            <person name="Korchina V."/>
            <person name="Kovar C."/>
            <person name="Mata R."/>
            <person name="Mathew T."/>
            <person name="Ngo R."/>
            <person name="Nguyen L."/>
            <person name="Nguyen N."/>
            <person name="Okwuonu G."/>
            <person name="Ongeri F."/>
            <person name="Pham C."/>
            <person name="Simmons D."/>
            <person name="Wilczek-Boney K."/>
            <person name="Hale W."/>
            <person name="Jakkamsetti A."/>
            <person name="Pham P."/>
            <person name="Ruth R."/>
            <person name="San Lucas F."/>
            <person name="Warren J."/>
            <person name="Zhang J."/>
            <person name="Zhao Z."/>
            <person name="Zhou C."/>
            <person name="Zhu D."/>
            <person name="Lee S."/>
            <person name="Bess C."/>
            <person name="Blankenburg K."/>
            <person name="Forbes L."/>
            <person name="Fu Q."/>
            <person name="Gubbala S."/>
            <person name="Hirani K."/>
            <person name="Jayaseelan J.C."/>
            <person name="Lara F."/>
            <person name="Munidasa M."/>
            <person name="Palculict T."/>
            <person name="Patil S."/>
            <person name="Pu L.-L."/>
            <person name="Saada N."/>
            <person name="Tang L."/>
            <person name="Weissenberger G."/>
            <person name="Zhu Y."/>
            <person name="Hemphill L."/>
            <person name="Shang Y."/>
            <person name="Youmans B."/>
            <person name="Ayvaz T."/>
            <person name="Ross M."/>
            <person name="Santibanez J."/>
            <person name="Aqrawi P."/>
            <person name="Gross S."/>
            <person name="Joshi V."/>
            <person name="Fowler G."/>
            <person name="Nazareth L."/>
            <person name="Reid J."/>
            <person name="Worley K."/>
            <person name="Petrosino J."/>
            <person name="Highlander S."/>
            <person name="Gibbs R."/>
        </authorList>
    </citation>
    <scope>NUCLEOTIDE SEQUENCE [LARGE SCALE GENOMIC DNA]</scope>
    <source>
        <strain evidence="1 2">ATCC 25976</strain>
    </source>
</reference>
<dbReference type="GO" id="GO:0020037">
    <property type="term" value="F:heme binding"/>
    <property type="evidence" value="ECO:0007669"/>
    <property type="project" value="InterPro"/>
</dbReference>
<dbReference type="SUPFAM" id="SSF46626">
    <property type="entry name" value="Cytochrome c"/>
    <property type="match status" value="1"/>
</dbReference>
<protein>
    <recommendedName>
        <fullName evidence="3">Cytochrome c domain-containing protein</fullName>
    </recommendedName>
</protein>
<gene>
    <name evidence="1" type="ORF">HMPREF0027_0402</name>
</gene>
<name>E8KEY5_9PAST</name>
<dbReference type="HOGENOM" id="CLU_3021503_0_0_6"/>
<dbReference type="Proteomes" id="UP000005467">
    <property type="component" value="Unassembled WGS sequence"/>
</dbReference>
<sequence length="55" mass="6261">MHDASAKDLKEALRIMGIYQSNKQFSETELNELVAFLESLTGEYKGKLLTNEKVK</sequence>
<dbReference type="InterPro" id="IPR036909">
    <property type="entry name" value="Cyt_c-like_dom_sf"/>
</dbReference>
<organism evidence="1 2">
    <name type="scientific">Actinobacillus ureae ATCC 25976</name>
    <dbReference type="NCBI Taxonomy" id="887324"/>
    <lineage>
        <taxon>Bacteria</taxon>
        <taxon>Pseudomonadati</taxon>
        <taxon>Pseudomonadota</taxon>
        <taxon>Gammaproteobacteria</taxon>
        <taxon>Pasteurellales</taxon>
        <taxon>Pasteurellaceae</taxon>
        <taxon>Actinobacillus</taxon>
    </lineage>
</organism>
<keyword evidence="2" id="KW-1185">Reference proteome</keyword>